<dbReference type="EnsemblMetazoa" id="PPA45208.1">
    <property type="protein sequence ID" value="PPA45208.1"/>
    <property type="gene ID" value="WBGene00283577"/>
</dbReference>
<accession>A0A8R1V5S7</accession>
<organism evidence="2 3">
    <name type="scientific">Pristionchus pacificus</name>
    <name type="common">Parasitic nematode worm</name>
    <dbReference type="NCBI Taxonomy" id="54126"/>
    <lineage>
        <taxon>Eukaryota</taxon>
        <taxon>Metazoa</taxon>
        <taxon>Ecdysozoa</taxon>
        <taxon>Nematoda</taxon>
        <taxon>Chromadorea</taxon>
        <taxon>Rhabditida</taxon>
        <taxon>Rhabditina</taxon>
        <taxon>Diplogasteromorpha</taxon>
        <taxon>Diplogasteroidea</taxon>
        <taxon>Neodiplogasteridae</taxon>
        <taxon>Pristionchus</taxon>
    </lineage>
</organism>
<dbReference type="AlphaFoldDB" id="A0A2A6D0X7"/>
<proteinExistence type="predicted"/>
<sequence>MGMEGSGDQKETLARTSGEAESGARNNEVIGTEEQKRMFSMENLFCIRYTAPFSSITSSPLSEFDPSLLSSSPYDRG</sequence>
<feature type="compositionally biased region" description="Polar residues" evidence="1">
    <location>
        <begin position="68"/>
        <end position="77"/>
    </location>
</feature>
<protein>
    <submittedName>
        <fullName evidence="2">Uncharacterized protein</fullName>
    </submittedName>
</protein>
<feature type="region of interest" description="Disordered" evidence="1">
    <location>
        <begin position="57"/>
        <end position="77"/>
    </location>
</feature>
<evidence type="ECO:0000256" key="1">
    <source>
        <dbReference type="SAM" id="MobiDB-lite"/>
    </source>
</evidence>
<dbReference type="Proteomes" id="UP000005239">
    <property type="component" value="Unassembled WGS sequence"/>
</dbReference>
<name>A0A2A6D0X7_PRIPA</name>
<evidence type="ECO:0000313" key="3">
    <source>
        <dbReference type="Proteomes" id="UP000005239"/>
    </source>
</evidence>
<evidence type="ECO:0000313" key="2">
    <source>
        <dbReference type="EnsemblMetazoa" id="PPA45208.1"/>
    </source>
</evidence>
<keyword evidence="3" id="KW-1185">Reference proteome</keyword>
<reference evidence="2" key="2">
    <citation type="submission" date="2022-06" db="UniProtKB">
        <authorList>
            <consortium name="EnsemblMetazoa"/>
        </authorList>
    </citation>
    <scope>IDENTIFICATION</scope>
    <source>
        <strain evidence="2">PS312</strain>
    </source>
</reference>
<accession>A0A2A6D0X7</accession>
<feature type="region of interest" description="Disordered" evidence="1">
    <location>
        <begin position="1"/>
        <end position="34"/>
    </location>
</feature>
<reference evidence="3" key="1">
    <citation type="journal article" date="2008" name="Nat. Genet.">
        <title>The Pristionchus pacificus genome provides a unique perspective on nematode lifestyle and parasitism.</title>
        <authorList>
            <person name="Dieterich C."/>
            <person name="Clifton S.W."/>
            <person name="Schuster L.N."/>
            <person name="Chinwalla A."/>
            <person name="Delehaunty K."/>
            <person name="Dinkelacker I."/>
            <person name="Fulton L."/>
            <person name="Fulton R."/>
            <person name="Godfrey J."/>
            <person name="Minx P."/>
            <person name="Mitreva M."/>
            <person name="Roeseler W."/>
            <person name="Tian H."/>
            <person name="Witte H."/>
            <person name="Yang S.P."/>
            <person name="Wilson R.K."/>
            <person name="Sommer R.J."/>
        </authorList>
    </citation>
    <scope>NUCLEOTIDE SEQUENCE [LARGE SCALE GENOMIC DNA]</scope>
    <source>
        <strain evidence="3">PS312</strain>
    </source>
</reference>
<gene>
    <name evidence="2" type="primary">WBGene00283577</name>
</gene>